<dbReference type="InterPro" id="IPR014032">
    <property type="entry name" value="Peptidase_A24A_bac"/>
</dbReference>
<evidence type="ECO:0000256" key="7">
    <source>
        <dbReference type="ARBA" id="ARBA00022679"/>
    </source>
</evidence>
<dbReference type="EMBL" id="PSYR01000002">
    <property type="protein sequence ID" value="RCN56618.1"/>
    <property type="molecule type" value="Genomic_DNA"/>
</dbReference>
<evidence type="ECO:0000256" key="5">
    <source>
        <dbReference type="ARBA" id="ARBA00022603"/>
    </source>
</evidence>
<dbReference type="Pfam" id="PF06750">
    <property type="entry name" value="A24_N_bact"/>
    <property type="match status" value="1"/>
</dbReference>
<evidence type="ECO:0000256" key="15">
    <source>
        <dbReference type="ARBA" id="ARBA00067082"/>
    </source>
</evidence>
<evidence type="ECO:0000256" key="2">
    <source>
        <dbReference type="ARBA" id="ARBA00005801"/>
    </source>
</evidence>
<keyword evidence="9 18" id="KW-0812">Transmembrane</keyword>
<keyword evidence="10 18" id="KW-0378">Hydrolase</keyword>
<keyword evidence="8" id="KW-0949">S-adenosyl-L-methionine</keyword>
<keyword evidence="3" id="KW-1003">Cell membrane</keyword>
<keyword evidence="11" id="KW-1133">Transmembrane helix</keyword>
<dbReference type="GO" id="GO:0008168">
    <property type="term" value="F:methyltransferase activity"/>
    <property type="evidence" value="ECO:0007669"/>
    <property type="project" value="UniProtKB-KW"/>
</dbReference>
<dbReference type="GO" id="GO:0004190">
    <property type="term" value="F:aspartic-type endopeptidase activity"/>
    <property type="evidence" value="ECO:0007669"/>
    <property type="project" value="UniProtKB-EC"/>
</dbReference>
<evidence type="ECO:0000313" key="19">
    <source>
        <dbReference type="EMBL" id="RCN56618.1"/>
    </source>
</evidence>
<evidence type="ECO:0000256" key="16">
    <source>
        <dbReference type="ARBA" id="ARBA00071870"/>
    </source>
</evidence>
<dbReference type="GO" id="GO:0005886">
    <property type="term" value="C:plasma membrane"/>
    <property type="evidence" value="ECO:0007669"/>
    <property type="project" value="UniProtKB-SubCell"/>
</dbReference>
<dbReference type="RefSeq" id="WP_065968815.1">
    <property type="nucleotide sequence ID" value="NZ_CP080624.1"/>
</dbReference>
<dbReference type="GO" id="GO:0006465">
    <property type="term" value="P:signal peptide processing"/>
    <property type="evidence" value="ECO:0007669"/>
    <property type="project" value="TreeGrafter"/>
</dbReference>
<dbReference type="STRING" id="163359.A9R16_06965"/>
<dbReference type="PRINTS" id="PR00864">
    <property type="entry name" value="PREPILNPTASE"/>
</dbReference>
<evidence type="ECO:0000256" key="11">
    <source>
        <dbReference type="ARBA" id="ARBA00022989"/>
    </source>
</evidence>
<comment type="caution">
    <text evidence="19">The sequence shown here is derived from an EMBL/GenBank/DDBJ whole genome shotgun (WGS) entry which is preliminary data.</text>
</comment>
<keyword evidence="7 18" id="KW-0808">Transferase</keyword>
<dbReference type="AlphaFoldDB" id="A0A1C2G4C4"/>
<dbReference type="Gene3D" id="1.20.120.1220">
    <property type="match status" value="1"/>
</dbReference>
<dbReference type="FunFam" id="1.20.120.1220:FF:000001">
    <property type="entry name" value="Type 4 prepilin-like proteins leader peptide-processing enzyme"/>
    <property type="match status" value="1"/>
</dbReference>
<evidence type="ECO:0000256" key="6">
    <source>
        <dbReference type="ARBA" id="ARBA00022670"/>
    </source>
</evidence>
<sequence>MNGIPLASDPVAGYLFVAVTGAVIGSFLSMLVYRLPIILKREWERDCREALALPATDVAETFNIAWPASHCPQCHAPLKIRDNIPLFGYLLLRGRCRHCRAPIPRQYILIEVLTTLAAIVSVAHFGMTPRGGFAFALTAALIALTFIDMREQILPDTITLPFLWLGLLVNRAGLYASLDSAVVGAAGAYVFLWLVFHIFRLITGKEGMGRGDFKLFALGGAWLGWPMLPLVLLFASLTGALYGGALIVSGRQTRATPMPFGPFLCAAIWLALFYGWPLTTLYLRSVHG</sequence>
<dbReference type="PANTHER" id="PTHR30487:SF0">
    <property type="entry name" value="PREPILIN LEADER PEPTIDASE_N-METHYLTRANSFERASE-RELATED"/>
    <property type="match status" value="1"/>
</dbReference>
<accession>A0A1C2G4C4</accession>
<dbReference type="EC" id="3.4.23.43" evidence="15 18"/>
<dbReference type="EC" id="2.1.1.-" evidence="18"/>
<evidence type="ECO:0000256" key="3">
    <source>
        <dbReference type="ARBA" id="ARBA00022475"/>
    </source>
</evidence>
<comment type="subcellular location">
    <subcellularLocation>
        <location evidence="1">Cell inner membrane</location>
        <topology evidence="1">Multi-pass membrane protein</topology>
    </subcellularLocation>
    <subcellularLocation>
        <location evidence="18">Cell membrane</location>
        <topology evidence="18">Multi-pass membrane protein</topology>
    </subcellularLocation>
</comment>
<dbReference type="PANTHER" id="PTHR30487">
    <property type="entry name" value="TYPE 4 PREPILIN-LIKE PROTEINS LEADER PEPTIDE-PROCESSING ENZYME"/>
    <property type="match status" value="1"/>
</dbReference>
<evidence type="ECO:0000313" key="20">
    <source>
        <dbReference type="Proteomes" id="UP000253250"/>
    </source>
</evidence>
<comment type="catalytic activity">
    <reaction evidence="14 18">
        <text>Typically cleaves a -Gly-|-Phe- bond to release an N-terminal, basic peptide of 5-8 residues from type IV prepilin, and then N-methylates the new N-terminal amino group, the methyl donor being S-adenosyl-L-methionine.</text>
        <dbReference type="EC" id="3.4.23.43"/>
    </reaction>
</comment>
<evidence type="ECO:0000256" key="1">
    <source>
        <dbReference type="ARBA" id="ARBA00004429"/>
    </source>
</evidence>
<organism evidence="19 20">
    <name type="scientific">Acidiferrobacter thiooxydans</name>
    <dbReference type="NCBI Taxonomy" id="163359"/>
    <lineage>
        <taxon>Bacteria</taxon>
        <taxon>Pseudomonadati</taxon>
        <taxon>Pseudomonadota</taxon>
        <taxon>Gammaproteobacteria</taxon>
        <taxon>Acidiferrobacterales</taxon>
        <taxon>Acidiferrobacteraceae</taxon>
        <taxon>Acidiferrobacter</taxon>
    </lineage>
</organism>
<comment type="similarity">
    <text evidence="2 17">Belongs to the peptidase A24 family.</text>
</comment>
<evidence type="ECO:0000256" key="14">
    <source>
        <dbReference type="ARBA" id="ARBA00050401"/>
    </source>
</evidence>
<reference evidence="19 20" key="1">
    <citation type="submission" date="2018-02" db="EMBL/GenBank/DDBJ databases">
        <title>Insights into the biology of acidophilic members of the Acidiferrobacteraceae family derived from comparative genomic analyses.</title>
        <authorList>
            <person name="Issotta F."/>
            <person name="Thyssen C."/>
            <person name="Mena C."/>
            <person name="Moya A."/>
            <person name="Bellenberg S."/>
            <person name="Sproer C."/>
            <person name="Covarrubias P.C."/>
            <person name="Sand W."/>
            <person name="Quatrini R."/>
            <person name="Vera M."/>
        </authorList>
    </citation>
    <scope>NUCLEOTIDE SEQUENCE [LARGE SCALE GENOMIC DNA]</scope>
    <source>
        <strain evidence="20">m-1</strain>
    </source>
</reference>
<dbReference type="Proteomes" id="UP000253250">
    <property type="component" value="Unassembled WGS sequence"/>
</dbReference>
<keyword evidence="12" id="KW-0472">Membrane</keyword>
<evidence type="ECO:0000256" key="13">
    <source>
        <dbReference type="ARBA" id="ARBA00023268"/>
    </source>
</evidence>
<evidence type="ECO:0000256" key="17">
    <source>
        <dbReference type="RuleBase" id="RU003793"/>
    </source>
</evidence>
<keyword evidence="20" id="KW-1185">Reference proteome</keyword>
<evidence type="ECO:0000256" key="10">
    <source>
        <dbReference type="ARBA" id="ARBA00022801"/>
    </source>
</evidence>
<keyword evidence="13 18" id="KW-0511">Multifunctional enzyme</keyword>
<name>A0A1C2G4C4_9GAMM</name>
<evidence type="ECO:0000256" key="4">
    <source>
        <dbReference type="ARBA" id="ARBA00022519"/>
    </source>
</evidence>
<dbReference type="InterPro" id="IPR050882">
    <property type="entry name" value="Prepilin_peptidase/N-MTase"/>
</dbReference>
<dbReference type="InterPro" id="IPR000045">
    <property type="entry name" value="Prepilin_IV_endopep_pep"/>
</dbReference>
<proteinExistence type="inferred from homology"/>
<dbReference type="GO" id="GO:0032259">
    <property type="term" value="P:methylation"/>
    <property type="evidence" value="ECO:0007669"/>
    <property type="project" value="UniProtKB-KW"/>
</dbReference>
<evidence type="ECO:0000256" key="18">
    <source>
        <dbReference type="RuleBase" id="RU003794"/>
    </source>
</evidence>
<evidence type="ECO:0000256" key="8">
    <source>
        <dbReference type="ARBA" id="ARBA00022691"/>
    </source>
</evidence>
<dbReference type="Pfam" id="PF01478">
    <property type="entry name" value="Peptidase_A24"/>
    <property type="match status" value="1"/>
</dbReference>
<keyword evidence="5 18" id="KW-0489">Methyltransferase</keyword>
<dbReference type="OrthoDB" id="9789291at2"/>
<evidence type="ECO:0000256" key="12">
    <source>
        <dbReference type="ARBA" id="ARBA00023136"/>
    </source>
</evidence>
<keyword evidence="4" id="KW-0997">Cell inner membrane</keyword>
<comment type="function">
    <text evidence="18">Plays an essential role in type IV pili and type II pseudopili formation by proteolytically removing the leader sequence from substrate proteins and subsequently monomethylating the alpha-amino group of the newly exposed N-terminal phenylalanine.</text>
</comment>
<evidence type="ECO:0000256" key="9">
    <source>
        <dbReference type="ARBA" id="ARBA00022692"/>
    </source>
</evidence>
<protein>
    <recommendedName>
        <fullName evidence="16 18">Prepilin leader peptidase/N-methyltransferase</fullName>
        <ecNumber evidence="18">2.1.1.-</ecNumber>
        <ecNumber evidence="15 18">3.4.23.43</ecNumber>
    </recommendedName>
</protein>
<dbReference type="InterPro" id="IPR010627">
    <property type="entry name" value="Prepilin_pept_A24_N"/>
</dbReference>
<keyword evidence="6 18" id="KW-0645">Protease</keyword>
<gene>
    <name evidence="19" type="ORF">C4900_12625</name>
</gene>